<dbReference type="AlphaFoldDB" id="A0A653DHY6"/>
<feature type="region of interest" description="Disordered" evidence="1">
    <location>
        <begin position="1"/>
        <end position="66"/>
    </location>
</feature>
<feature type="compositionally biased region" description="Basic residues" evidence="1">
    <location>
        <begin position="28"/>
        <end position="43"/>
    </location>
</feature>
<dbReference type="OrthoDB" id="550424at2759"/>
<accession>A0A653DHY6</accession>
<name>A0A653DHY6_CALMS</name>
<evidence type="ECO:0000313" key="2">
    <source>
        <dbReference type="EMBL" id="VEN58967.1"/>
    </source>
</evidence>
<reference evidence="2 3" key="1">
    <citation type="submission" date="2019-01" db="EMBL/GenBank/DDBJ databases">
        <authorList>
            <person name="Sayadi A."/>
        </authorList>
    </citation>
    <scope>NUCLEOTIDE SEQUENCE [LARGE SCALE GENOMIC DNA]</scope>
</reference>
<proteinExistence type="predicted"/>
<sequence>MTTSRRRIGSWPSSTTRTKTSPLEPKRSSKKWQKLTRCSRTRQKGTSTTHMVKRASKEVSGEVLEE</sequence>
<keyword evidence="3" id="KW-1185">Reference proteome</keyword>
<organism evidence="2 3">
    <name type="scientific">Callosobruchus maculatus</name>
    <name type="common">Southern cowpea weevil</name>
    <name type="synonym">Pulse bruchid</name>
    <dbReference type="NCBI Taxonomy" id="64391"/>
    <lineage>
        <taxon>Eukaryota</taxon>
        <taxon>Metazoa</taxon>
        <taxon>Ecdysozoa</taxon>
        <taxon>Arthropoda</taxon>
        <taxon>Hexapoda</taxon>
        <taxon>Insecta</taxon>
        <taxon>Pterygota</taxon>
        <taxon>Neoptera</taxon>
        <taxon>Endopterygota</taxon>
        <taxon>Coleoptera</taxon>
        <taxon>Polyphaga</taxon>
        <taxon>Cucujiformia</taxon>
        <taxon>Chrysomeloidea</taxon>
        <taxon>Chrysomelidae</taxon>
        <taxon>Bruchinae</taxon>
        <taxon>Bruchini</taxon>
        <taxon>Callosobruchus</taxon>
    </lineage>
</organism>
<dbReference type="EMBL" id="CAACVG010011839">
    <property type="protein sequence ID" value="VEN58967.1"/>
    <property type="molecule type" value="Genomic_DNA"/>
</dbReference>
<gene>
    <name evidence="2" type="ORF">CALMAC_LOCUS17156</name>
</gene>
<dbReference type="Proteomes" id="UP000410492">
    <property type="component" value="Unassembled WGS sequence"/>
</dbReference>
<evidence type="ECO:0000256" key="1">
    <source>
        <dbReference type="SAM" id="MobiDB-lite"/>
    </source>
</evidence>
<evidence type="ECO:0000313" key="3">
    <source>
        <dbReference type="Proteomes" id="UP000410492"/>
    </source>
</evidence>
<protein>
    <submittedName>
        <fullName evidence="2">Uncharacterized protein</fullName>
    </submittedName>
</protein>
<feature type="compositionally biased region" description="Polar residues" evidence="1">
    <location>
        <begin position="11"/>
        <end position="21"/>
    </location>
</feature>